<protein>
    <recommendedName>
        <fullName evidence="3">C3H1-type domain-containing protein</fullName>
    </recommendedName>
</protein>
<evidence type="ECO:0000313" key="4">
    <source>
        <dbReference type="EMBL" id="OCK81539.1"/>
    </source>
</evidence>
<feature type="domain" description="C3H1-type" evidence="3">
    <location>
        <begin position="174"/>
        <end position="203"/>
    </location>
</feature>
<keyword evidence="1" id="KW-0863">Zinc-finger</keyword>
<feature type="compositionally biased region" description="Polar residues" evidence="2">
    <location>
        <begin position="354"/>
        <end position="374"/>
    </location>
</feature>
<evidence type="ECO:0000256" key="2">
    <source>
        <dbReference type="SAM" id="MobiDB-lite"/>
    </source>
</evidence>
<keyword evidence="1" id="KW-0862">Zinc</keyword>
<feature type="compositionally biased region" description="Basic and acidic residues" evidence="2">
    <location>
        <begin position="450"/>
        <end position="462"/>
    </location>
</feature>
<feature type="compositionally biased region" description="Low complexity" evidence="2">
    <location>
        <begin position="101"/>
        <end position="112"/>
    </location>
</feature>
<feature type="compositionally biased region" description="Low complexity" evidence="2">
    <location>
        <begin position="296"/>
        <end position="316"/>
    </location>
</feature>
<feature type="region of interest" description="Disordered" evidence="2">
    <location>
        <begin position="14"/>
        <end position="33"/>
    </location>
</feature>
<feature type="region of interest" description="Disordered" evidence="2">
    <location>
        <begin position="341"/>
        <end position="413"/>
    </location>
</feature>
<feature type="region of interest" description="Disordered" evidence="2">
    <location>
        <begin position="438"/>
        <end position="470"/>
    </location>
</feature>
<keyword evidence="5" id="KW-1185">Reference proteome</keyword>
<evidence type="ECO:0000259" key="3">
    <source>
        <dbReference type="PROSITE" id="PS50103"/>
    </source>
</evidence>
<reference evidence="4 5" key="1">
    <citation type="journal article" date="2016" name="Nat. Commun.">
        <title>Ectomycorrhizal ecology is imprinted in the genome of the dominant symbiotic fungus Cenococcum geophilum.</title>
        <authorList>
            <consortium name="DOE Joint Genome Institute"/>
            <person name="Peter M."/>
            <person name="Kohler A."/>
            <person name="Ohm R.A."/>
            <person name="Kuo A."/>
            <person name="Krutzmann J."/>
            <person name="Morin E."/>
            <person name="Arend M."/>
            <person name="Barry K.W."/>
            <person name="Binder M."/>
            <person name="Choi C."/>
            <person name="Clum A."/>
            <person name="Copeland A."/>
            <person name="Grisel N."/>
            <person name="Haridas S."/>
            <person name="Kipfer T."/>
            <person name="LaButti K."/>
            <person name="Lindquist E."/>
            <person name="Lipzen A."/>
            <person name="Maire R."/>
            <person name="Meier B."/>
            <person name="Mihaltcheva S."/>
            <person name="Molinier V."/>
            <person name="Murat C."/>
            <person name="Poggeler S."/>
            <person name="Quandt C.A."/>
            <person name="Sperisen C."/>
            <person name="Tritt A."/>
            <person name="Tisserant E."/>
            <person name="Crous P.W."/>
            <person name="Henrissat B."/>
            <person name="Nehls U."/>
            <person name="Egli S."/>
            <person name="Spatafora J.W."/>
            <person name="Grigoriev I.V."/>
            <person name="Martin F.M."/>
        </authorList>
    </citation>
    <scope>NUCLEOTIDE SEQUENCE [LARGE SCALE GENOMIC DNA]</scope>
    <source>
        <strain evidence="4 5">CBS 459.81</strain>
    </source>
</reference>
<dbReference type="GO" id="GO:0008270">
    <property type="term" value="F:zinc ion binding"/>
    <property type="evidence" value="ECO:0007669"/>
    <property type="project" value="UniProtKB-KW"/>
</dbReference>
<evidence type="ECO:0000256" key="1">
    <source>
        <dbReference type="PROSITE-ProRule" id="PRU00723"/>
    </source>
</evidence>
<proteinExistence type="predicted"/>
<dbReference type="OrthoDB" id="5355510at2759"/>
<feature type="region of interest" description="Disordered" evidence="2">
    <location>
        <begin position="101"/>
        <end position="121"/>
    </location>
</feature>
<sequence length="637" mass="69799">MSKFGAHTINMTNLLQLSPQTSPPPSLNNSLGQPPSPQCFIQCGDGSLVPVYAMAKLPPEVQIPALPRITSKYQEPTLPKQTMRKYQAPDADAMSRGYRSSLASSSSGLQSQMPPFPPLRRQETTVPHFRARKESQNQPLSVADAIASTYPEAAKANSYCNRRSLPPSGREPRPEKKVYCDYWIRTGECSFTQQGCLYKHEIPDMETLKEIGFLDVPKWWKEKNAIKLGSTTAQPSSRTLTGTAKRLNAARLHGNVGDNLDPAADNHFARLQNAMPRLENSRSSSPKQRPGKSLESPNTSLSSSSRSSCSGSESDSMPTTAPMSVAKGQFSLKEDQLLTPVHDSSKPTTALKLSHSSKQHQISTSPAMTTSTTLPRYIQYFRSEKGSPVEPTPTVPKPKAQRPSPRQPPASISLPADADLVELFGKIPLDDAWTRMQQAKHSGELMRQQEQSKADNAQETKTPKHSTANWQELSRHYANGLKASKSASELPEDIHQMERSNFNTSEELQVSKYAFNIATTPAPKPEPPEPSLVAQEGIDRHINEAQANVARHQQVRESITSNTAVGNNSKTLLNSRRAPYSRAMPTSLTGRQKKALREKTAAAKTAKVQASRSLKMKQKSLPVNTAAAAVVDVPGAE</sequence>
<dbReference type="Proteomes" id="UP000250266">
    <property type="component" value="Unassembled WGS sequence"/>
</dbReference>
<dbReference type="PROSITE" id="PS50103">
    <property type="entry name" value="ZF_C3H1"/>
    <property type="match status" value="1"/>
</dbReference>
<feature type="region of interest" description="Disordered" evidence="2">
    <location>
        <begin position="276"/>
        <end position="322"/>
    </location>
</feature>
<gene>
    <name evidence="4" type="ORF">K432DRAFT_14967</name>
</gene>
<name>A0A8E2JGB9_9PEZI</name>
<dbReference type="InterPro" id="IPR000571">
    <property type="entry name" value="Znf_CCCH"/>
</dbReference>
<feature type="zinc finger region" description="C3H1-type" evidence="1">
    <location>
        <begin position="174"/>
        <end position="203"/>
    </location>
</feature>
<dbReference type="AlphaFoldDB" id="A0A8E2JGB9"/>
<dbReference type="EMBL" id="KV744917">
    <property type="protein sequence ID" value="OCK81539.1"/>
    <property type="molecule type" value="Genomic_DNA"/>
</dbReference>
<organism evidence="4 5">
    <name type="scientific">Lepidopterella palustris CBS 459.81</name>
    <dbReference type="NCBI Taxonomy" id="1314670"/>
    <lineage>
        <taxon>Eukaryota</taxon>
        <taxon>Fungi</taxon>
        <taxon>Dikarya</taxon>
        <taxon>Ascomycota</taxon>
        <taxon>Pezizomycotina</taxon>
        <taxon>Dothideomycetes</taxon>
        <taxon>Pleosporomycetidae</taxon>
        <taxon>Mytilinidiales</taxon>
        <taxon>Argynnaceae</taxon>
        <taxon>Lepidopterella</taxon>
    </lineage>
</organism>
<accession>A0A8E2JGB9</accession>
<keyword evidence="1" id="KW-0479">Metal-binding</keyword>
<evidence type="ECO:0000313" key="5">
    <source>
        <dbReference type="Proteomes" id="UP000250266"/>
    </source>
</evidence>